<organism evidence="2 3">
    <name type="scientific">Streptomyces camponoticapitis</name>
    <dbReference type="NCBI Taxonomy" id="1616125"/>
    <lineage>
        <taxon>Bacteria</taxon>
        <taxon>Bacillati</taxon>
        <taxon>Actinomycetota</taxon>
        <taxon>Actinomycetes</taxon>
        <taxon>Kitasatosporales</taxon>
        <taxon>Streptomycetaceae</taxon>
        <taxon>Streptomyces</taxon>
    </lineage>
</organism>
<name>A0ABQ2DTJ6_9ACTN</name>
<protein>
    <submittedName>
        <fullName evidence="2">Uncharacterized protein</fullName>
    </submittedName>
</protein>
<keyword evidence="3" id="KW-1185">Reference proteome</keyword>
<evidence type="ECO:0000313" key="2">
    <source>
        <dbReference type="EMBL" id="GGJ72867.1"/>
    </source>
</evidence>
<evidence type="ECO:0000256" key="1">
    <source>
        <dbReference type="SAM" id="MobiDB-lite"/>
    </source>
</evidence>
<comment type="caution">
    <text evidence="2">The sequence shown here is derived from an EMBL/GenBank/DDBJ whole genome shotgun (WGS) entry which is preliminary data.</text>
</comment>
<reference evidence="3" key="1">
    <citation type="journal article" date="2019" name="Int. J. Syst. Evol. Microbiol.">
        <title>The Global Catalogue of Microorganisms (GCM) 10K type strain sequencing project: providing services to taxonomists for standard genome sequencing and annotation.</title>
        <authorList>
            <consortium name="The Broad Institute Genomics Platform"/>
            <consortium name="The Broad Institute Genome Sequencing Center for Infectious Disease"/>
            <person name="Wu L."/>
            <person name="Ma J."/>
        </authorList>
    </citation>
    <scope>NUCLEOTIDE SEQUENCE [LARGE SCALE GENOMIC DNA]</scope>
    <source>
        <strain evidence="3">CGMCC 4.7275</strain>
    </source>
</reference>
<dbReference type="Proteomes" id="UP000660265">
    <property type="component" value="Unassembled WGS sequence"/>
</dbReference>
<accession>A0ABQ2DTJ6</accession>
<gene>
    <name evidence="2" type="ORF">GCM10011583_00300</name>
</gene>
<sequence>MRARCADAPYGAADLDADARGSGGASAHGYVPGRAAGPRGRHVTAHGVVPPHRTGERPGRGVGRRGGHGRGSVGVTDICAGTAAPTCTHAA</sequence>
<evidence type="ECO:0000313" key="3">
    <source>
        <dbReference type="Proteomes" id="UP000660265"/>
    </source>
</evidence>
<feature type="region of interest" description="Disordered" evidence="1">
    <location>
        <begin position="13"/>
        <end position="77"/>
    </location>
</feature>
<dbReference type="EMBL" id="BMMV01000001">
    <property type="protein sequence ID" value="GGJ72867.1"/>
    <property type="molecule type" value="Genomic_DNA"/>
</dbReference>
<proteinExistence type="predicted"/>